<dbReference type="Gene3D" id="3.40.50.300">
    <property type="entry name" value="P-loop containing nucleotide triphosphate hydrolases"/>
    <property type="match status" value="1"/>
</dbReference>
<name>A0ABW2PM97_9BACL</name>
<dbReference type="Proteomes" id="UP001596439">
    <property type="component" value="Unassembled WGS sequence"/>
</dbReference>
<dbReference type="RefSeq" id="WP_214789359.1">
    <property type="nucleotide sequence ID" value="NZ_JANIEL010000009.1"/>
</dbReference>
<feature type="domain" description="Type II secretion system protein GspE N-terminal" evidence="5">
    <location>
        <begin position="60"/>
        <end position="146"/>
    </location>
</feature>
<protein>
    <submittedName>
        <fullName evidence="6">GspE/PulE family protein</fullName>
    </submittedName>
</protein>
<keyword evidence="2" id="KW-0547">Nucleotide-binding</keyword>
<gene>
    <name evidence="6" type="ORF">ACFQO8_09365</name>
</gene>
<comment type="similarity">
    <text evidence="1">Belongs to the GSP E family.</text>
</comment>
<sequence>MRRTKRRLGEMLIEARLITESQLDEALEQKRIGEKLGDTLIRLNHITETQLIQMIHEQLHVPIIELYSQDINVTVTKLVPKALAQKHDVMPYKLIGNTLHVATADPLDLIAIDDVRLQTGMNIEIGISTREQIRKTISRYYEMDHSLVEILKEDAPEIDQQETISRDDAPIIRLVNQIFLSAIDQRASDIHFDPHEKQLHVRFRIDGDLRTETIYPKKIQSVMLTRLKVMSNLDITESRLPQDGRIKYTLRNRAYDFRVSTLPTMYGEKIVIRVLDSSQGLTDLTKLGFGEQNERAYREMLKRPNGIILITGPTGSGKSSTLYASLKELNDETKNIITVEDPVEYQLDGINQVQVNSKVGLTFASGLRSILRQDPNIVMVGEIRDTETAEIAIRASLTGHLVLSTLHTNSAISSITRLVDMGVEPFLVAASTTGLVAQRLVRRVCRDCGQAEPVSKSEQRLFEAEGVHIDQVVRGKGCSSCNSTGYRGRLAIHEVIPINEGLRRMIMNQATESEMVEYAKSQGATFLLADGLEKVAAGLTTTEEILRTVITESAYD</sequence>
<dbReference type="InterPro" id="IPR001482">
    <property type="entry name" value="T2SS/T4SS_dom"/>
</dbReference>
<evidence type="ECO:0000259" key="4">
    <source>
        <dbReference type="Pfam" id="PF00437"/>
    </source>
</evidence>
<dbReference type="Gene3D" id="3.30.450.90">
    <property type="match status" value="1"/>
</dbReference>
<evidence type="ECO:0000313" key="6">
    <source>
        <dbReference type="EMBL" id="MFC7390357.1"/>
    </source>
</evidence>
<reference evidence="7" key="1">
    <citation type="journal article" date="2019" name="Int. J. Syst. Evol. Microbiol.">
        <title>The Global Catalogue of Microorganisms (GCM) 10K type strain sequencing project: providing services to taxonomists for standard genome sequencing and annotation.</title>
        <authorList>
            <consortium name="The Broad Institute Genomics Platform"/>
            <consortium name="The Broad Institute Genome Sequencing Center for Infectious Disease"/>
            <person name="Wu L."/>
            <person name="Ma J."/>
        </authorList>
    </citation>
    <scope>NUCLEOTIDE SEQUENCE [LARGE SCALE GENOMIC DNA]</scope>
    <source>
        <strain evidence="7">CCUG 55590</strain>
    </source>
</reference>
<accession>A0ABW2PM97</accession>
<evidence type="ECO:0000256" key="1">
    <source>
        <dbReference type="ARBA" id="ARBA00006611"/>
    </source>
</evidence>
<evidence type="ECO:0000259" key="5">
    <source>
        <dbReference type="Pfam" id="PF05157"/>
    </source>
</evidence>
<dbReference type="PANTHER" id="PTHR30258:SF1">
    <property type="entry name" value="PROTEIN TRANSPORT PROTEIN HOFB HOMOLOG"/>
    <property type="match status" value="1"/>
</dbReference>
<organism evidence="6 7">
    <name type="scientific">Exiguobacterium aestuarii</name>
    <dbReference type="NCBI Taxonomy" id="273527"/>
    <lineage>
        <taxon>Bacteria</taxon>
        <taxon>Bacillati</taxon>
        <taxon>Bacillota</taxon>
        <taxon>Bacilli</taxon>
        <taxon>Bacillales</taxon>
        <taxon>Bacillales Family XII. Incertae Sedis</taxon>
        <taxon>Exiguobacterium</taxon>
    </lineage>
</organism>
<evidence type="ECO:0000313" key="7">
    <source>
        <dbReference type="Proteomes" id="UP001596439"/>
    </source>
</evidence>
<dbReference type="Pfam" id="PF05157">
    <property type="entry name" value="MshEN"/>
    <property type="match status" value="1"/>
</dbReference>
<dbReference type="InterPro" id="IPR007831">
    <property type="entry name" value="T2SS_GspE_N"/>
</dbReference>
<dbReference type="PANTHER" id="PTHR30258">
    <property type="entry name" value="TYPE II SECRETION SYSTEM PROTEIN GSPE-RELATED"/>
    <property type="match status" value="1"/>
</dbReference>
<evidence type="ECO:0000256" key="3">
    <source>
        <dbReference type="ARBA" id="ARBA00022840"/>
    </source>
</evidence>
<proteinExistence type="inferred from homology"/>
<feature type="domain" description="Bacterial type II secretion system protein E" evidence="4">
    <location>
        <begin position="166"/>
        <end position="547"/>
    </location>
</feature>
<dbReference type="Gene3D" id="3.30.300.160">
    <property type="entry name" value="Type II secretion system, protein E, N-terminal domain"/>
    <property type="match status" value="1"/>
</dbReference>
<dbReference type="SUPFAM" id="SSF52540">
    <property type="entry name" value="P-loop containing nucleoside triphosphate hydrolases"/>
    <property type="match status" value="1"/>
</dbReference>
<evidence type="ECO:0000256" key="2">
    <source>
        <dbReference type="ARBA" id="ARBA00022741"/>
    </source>
</evidence>
<comment type="caution">
    <text evidence="6">The sequence shown here is derived from an EMBL/GenBank/DDBJ whole genome shotgun (WGS) entry which is preliminary data.</text>
</comment>
<dbReference type="Pfam" id="PF00437">
    <property type="entry name" value="T2SSE"/>
    <property type="match status" value="1"/>
</dbReference>
<dbReference type="EMBL" id="JBHTCE010000001">
    <property type="protein sequence ID" value="MFC7390357.1"/>
    <property type="molecule type" value="Genomic_DNA"/>
</dbReference>
<dbReference type="InterPro" id="IPR037257">
    <property type="entry name" value="T2SS_E_N_sf"/>
</dbReference>
<keyword evidence="7" id="KW-1185">Reference proteome</keyword>
<dbReference type="SUPFAM" id="SSF160246">
    <property type="entry name" value="EspE N-terminal domain-like"/>
    <property type="match status" value="1"/>
</dbReference>
<dbReference type="InterPro" id="IPR027417">
    <property type="entry name" value="P-loop_NTPase"/>
</dbReference>
<keyword evidence="3" id="KW-0067">ATP-binding</keyword>
<dbReference type="CDD" id="cd01129">
    <property type="entry name" value="PulE-GspE-like"/>
    <property type="match status" value="1"/>
</dbReference>